<evidence type="ECO:0000259" key="1">
    <source>
        <dbReference type="Pfam" id="PF22680"/>
    </source>
</evidence>
<proteinExistence type="predicted"/>
<reference evidence="2" key="1">
    <citation type="journal article" date="2014" name="Front. Microbiol.">
        <title>High frequency of phylogenetically diverse reductive dehalogenase-homologous genes in deep subseafloor sedimentary metagenomes.</title>
        <authorList>
            <person name="Kawai M."/>
            <person name="Futagami T."/>
            <person name="Toyoda A."/>
            <person name="Takaki Y."/>
            <person name="Nishi S."/>
            <person name="Hori S."/>
            <person name="Arai W."/>
            <person name="Tsubouchi T."/>
            <person name="Morono Y."/>
            <person name="Uchiyama I."/>
            <person name="Ito T."/>
            <person name="Fujiyama A."/>
            <person name="Inagaki F."/>
            <person name="Takami H."/>
        </authorList>
    </citation>
    <scope>NUCLEOTIDE SEQUENCE</scope>
    <source>
        <strain evidence="2">Expedition CK06-06</strain>
    </source>
</reference>
<dbReference type="InterPro" id="IPR053850">
    <property type="entry name" value="Glyco_hydro_123_N_2"/>
</dbReference>
<sequence length="163" mass="17749">MLRTILCLAVLLSSQSVSAQKRSDYFNAPYGELLAGSTERVGLWWSSSGWKISPDKPPPETKGRTIVIRAARNEAEAAQLVVRPTVSLKGFTVRSGALTGPGGATIPAKNVEVLKVRYVNVTHPTDKSSVPGLWPDPLPPIIEPIELEAGKNQPFWIRVKVPR</sequence>
<dbReference type="AlphaFoldDB" id="X0XAK5"/>
<organism evidence="2">
    <name type="scientific">marine sediment metagenome</name>
    <dbReference type="NCBI Taxonomy" id="412755"/>
    <lineage>
        <taxon>unclassified sequences</taxon>
        <taxon>metagenomes</taxon>
        <taxon>ecological metagenomes</taxon>
    </lineage>
</organism>
<feature type="domain" description="Glycoside hydrolase 123 N-terminal" evidence="1">
    <location>
        <begin position="57"/>
        <end position="163"/>
    </location>
</feature>
<accession>X0XAK5</accession>
<comment type="caution">
    <text evidence="2">The sequence shown here is derived from an EMBL/GenBank/DDBJ whole genome shotgun (WGS) entry which is preliminary data.</text>
</comment>
<protein>
    <recommendedName>
        <fullName evidence="1">Glycoside hydrolase 123 N-terminal domain-containing protein</fullName>
    </recommendedName>
</protein>
<evidence type="ECO:0000313" key="2">
    <source>
        <dbReference type="EMBL" id="GAG21956.1"/>
    </source>
</evidence>
<dbReference type="EMBL" id="BARS01037056">
    <property type="protein sequence ID" value="GAG21956.1"/>
    <property type="molecule type" value="Genomic_DNA"/>
</dbReference>
<name>X0XAK5_9ZZZZ</name>
<gene>
    <name evidence="2" type="ORF">S01H1_56864</name>
</gene>
<feature type="non-terminal residue" evidence="2">
    <location>
        <position position="163"/>
    </location>
</feature>
<dbReference type="Pfam" id="PF22680">
    <property type="entry name" value="Glyco_hydro_123_N_2"/>
    <property type="match status" value="1"/>
</dbReference>